<dbReference type="OrthoDB" id="695890at2759"/>
<protein>
    <submittedName>
        <fullName evidence="2">Uncharacterized protein</fullName>
    </submittedName>
</protein>
<sequence>MPSLLSSEAMVLATAMAVSGTIILFLCKQEPFSASQLVLGQNPTPPSLNLRSCISSEEKRRGKKKKRVRFADDVVEPIRREEEITRVDRDGEVLPRMPANRMVLYNGKMQDRLQRLQCSY</sequence>
<keyword evidence="1" id="KW-0812">Transmembrane</keyword>
<keyword evidence="1" id="KW-0472">Membrane</keyword>
<proteinExistence type="predicted"/>
<keyword evidence="3" id="KW-1185">Reference proteome</keyword>
<comment type="caution">
    <text evidence="2">The sequence shown here is derived from an EMBL/GenBank/DDBJ whole genome shotgun (WGS) entry which is preliminary data.</text>
</comment>
<evidence type="ECO:0000313" key="2">
    <source>
        <dbReference type="EMBL" id="RWR72421.1"/>
    </source>
</evidence>
<reference evidence="2 3" key="1">
    <citation type="journal article" date="2019" name="Nat. Plants">
        <title>Stout camphor tree genome fills gaps in understanding of flowering plant genome evolution.</title>
        <authorList>
            <person name="Chaw S.M."/>
            <person name="Liu Y.C."/>
            <person name="Wu Y.W."/>
            <person name="Wang H.Y."/>
            <person name="Lin C.I."/>
            <person name="Wu C.S."/>
            <person name="Ke H.M."/>
            <person name="Chang L.Y."/>
            <person name="Hsu C.Y."/>
            <person name="Yang H.T."/>
            <person name="Sudianto E."/>
            <person name="Hsu M.H."/>
            <person name="Wu K.P."/>
            <person name="Wang L.N."/>
            <person name="Leebens-Mack J.H."/>
            <person name="Tsai I.J."/>
        </authorList>
    </citation>
    <scope>NUCLEOTIDE SEQUENCE [LARGE SCALE GENOMIC DNA]</scope>
    <source>
        <strain evidence="3">cv. Chaw 1501</strain>
        <tissue evidence="2">Young leaves</tissue>
    </source>
</reference>
<name>A0A3S3MPD8_9MAGN</name>
<keyword evidence="1" id="KW-1133">Transmembrane helix</keyword>
<evidence type="ECO:0000313" key="3">
    <source>
        <dbReference type="Proteomes" id="UP000283530"/>
    </source>
</evidence>
<dbReference type="Proteomes" id="UP000283530">
    <property type="component" value="Unassembled WGS sequence"/>
</dbReference>
<accession>A0A3S3MPD8</accession>
<feature type="transmembrane region" description="Helical" evidence="1">
    <location>
        <begin position="6"/>
        <end position="27"/>
    </location>
</feature>
<organism evidence="2 3">
    <name type="scientific">Cinnamomum micranthum f. kanehirae</name>
    <dbReference type="NCBI Taxonomy" id="337451"/>
    <lineage>
        <taxon>Eukaryota</taxon>
        <taxon>Viridiplantae</taxon>
        <taxon>Streptophyta</taxon>
        <taxon>Embryophyta</taxon>
        <taxon>Tracheophyta</taxon>
        <taxon>Spermatophyta</taxon>
        <taxon>Magnoliopsida</taxon>
        <taxon>Magnoliidae</taxon>
        <taxon>Laurales</taxon>
        <taxon>Lauraceae</taxon>
        <taxon>Cinnamomum</taxon>
    </lineage>
</organism>
<dbReference type="EMBL" id="QPKB01000001">
    <property type="protein sequence ID" value="RWR72421.1"/>
    <property type="molecule type" value="Genomic_DNA"/>
</dbReference>
<evidence type="ECO:0000256" key="1">
    <source>
        <dbReference type="SAM" id="Phobius"/>
    </source>
</evidence>
<gene>
    <name evidence="2" type="ORF">CKAN_00064400</name>
</gene>
<dbReference type="PANTHER" id="PTHR33564">
    <property type="entry name" value="TRANSMEMBRANE PROTEIN"/>
    <property type="match status" value="1"/>
</dbReference>
<dbReference type="PANTHER" id="PTHR33564:SF11">
    <property type="entry name" value="OS06G0604600 PROTEIN"/>
    <property type="match status" value="1"/>
</dbReference>
<dbReference type="AlphaFoldDB" id="A0A3S3MPD8"/>